<reference evidence="2 3" key="1">
    <citation type="submission" date="2016-05" db="EMBL/GenBank/DDBJ databases">
        <title>Complete genome sequence of Novosphingobium guangzhouense SA925(T).</title>
        <authorList>
            <person name="Sha S."/>
        </authorList>
    </citation>
    <scope>NUCLEOTIDE SEQUENCE [LARGE SCALE GENOMIC DNA]</scope>
    <source>
        <strain evidence="2 3">SA925</strain>
    </source>
</reference>
<name>A0A2K2G091_9SPHN</name>
<sequence length="274" mass="30978">MLIRAGYDIAFTCEQPVPMLAHLSVHASRNKDLRTPQRLFTTPDVPLYDYVDSFGNTCTRITIPAGGLTLSCGFVIEDDFQPDPVAPEALQSSIEALPDDVMLYLLASRYCETDRLSEVAWDLFGNTPPGWALVQAIVDFVHRHIRFDYMKARPTKTAWDVFEEREGVCRDFAHLAIALCRCMNVPARYCTGYLGDMDLPKPLGDMDFSAWFEVWLGDRWYVFDARHNRPRSGRILMARGRDAADAALTMTFGPVTLSRFDIYTDEDRVGLASS</sequence>
<dbReference type="SUPFAM" id="SSF54001">
    <property type="entry name" value="Cysteine proteinases"/>
    <property type="match status" value="1"/>
</dbReference>
<dbReference type="Gene3D" id="2.60.40.2250">
    <property type="match status" value="1"/>
</dbReference>
<dbReference type="InterPro" id="IPR038765">
    <property type="entry name" value="Papain-like_cys_pep_sf"/>
</dbReference>
<evidence type="ECO:0000259" key="1">
    <source>
        <dbReference type="SMART" id="SM00460"/>
    </source>
</evidence>
<gene>
    <name evidence="2" type="ORF">A8V01_20105</name>
</gene>
<dbReference type="InterPro" id="IPR002931">
    <property type="entry name" value="Transglutaminase-like"/>
</dbReference>
<evidence type="ECO:0000313" key="2">
    <source>
        <dbReference type="EMBL" id="PNU04414.1"/>
    </source>
</evidence>
<dbReference type="Gene3D" id="3.10.620.30">
    <property type="match status" value="1"/>
</dbReference>
<dbReference type="RefSeq" id="WP_103096240.1">
    <property type="nucleotide sequence ID" value="NZ_LYMM01000035.1"/>
</dbReference>
<dbReference type="EMBL" id="LYMM01000035">
    <property type="protein sequence ID" value="PNU04414.1"/>
    <property type="molecule type" value="Genomic_DNA"/>
</dbReference>
<comment type="caution">
    <text evidence="2">The sequence shown here is derived from an EMBL/GenBank/DDBJ whole genome shotgun (WGS) entry which is preliminary data.</text>
</comment>
<proteinExistence type="predicted"/>
<dbReference type="SMART" id="SM00460">
    <property type="entry name" value="TGc"/>
    <property type="match status" value="1"/>
</dbReference>
<dbReference type="PANTHER" id="PTHR33490:SF12">
    <property type="entry name" value="BLL5557 PROTEIN"/>
    <property type="match status" value="1"/>
</dbReference>
<dbReference type="Proteomes" id="UP000236327">
    <property type="component" value="Unassembled WGS sequence"/>
</dbReference>
<feature type="domain" description="Transglutaminase-like" evidence="1">
    <location>
        <begin position="161"/>
        <end position="227"/>
    </location>
</feature>
<dbReference type="OrthoDB" id="5438043at2"/>
<evidence type="ECO:0000313" key="3">
    <source>
        <dbReference type="Proteomes" id="UP000236327"/>
    </source>
</evidence>
<dbReference type="Pfam" id="PF01841">
    <property type="entry name" value="Transglut_core"/>
    <property type="match status" value="1"/>
</dbReference>
<dbReference type="PANTHER" id="PTHR33490">
    <property type="entry name" value="BLR5614 PROTEIN-RELATED"/>
    <property type="match status" value="1"/>
</dbReference>
<protein>
    <submittedName>
        <fullName evidence="2">Transglutaminase</fullName>
    </submittedName>
</protein>
<dbReference type="AlphaFoldDB" id="A0A2K2G091"/>
<keyword evidence="3" id="KW-1185">Reference proteome</keyword>
<organism evidence="2 3">
    <name type="scientific">Novosphingobium guangzhouense</name>
    <dbReference type="NCBI Taxonomy" id="1850347"/>
    <lineage>
        <taxon>Bacteria</taxon>
        <taxon>Pseudomonadati</taxon>
        <taxon>Pseudomonadota</taxon>
        <taxon>Alphaproteobacteria</taxon>
        <taxon>Sphingomonadales</taxon>
        <taxon>Sphingomonadaceae</taxon>
        <taxon>Novosphingobium</taxon>
    </lineage>
</organism>
<accession>A0A2K2G091</accession>